<dbReference type="GO" id="GO:0000978">
    <property type="term" value="F:RNA polymerase II cis-regulatory region sequence-specific DNA binding"/>
    <property type="evidence" value="ECO:0007669"/>
    <property type="project" value="InterPro"/>
</dbReference>
<dbReference type="Gene3D" id="1.10.565.10">
    <property type="entry name" value="Retinoid X Receptor"/>
    <property type="match status" value="1"/>
</dbReference>
<evidence type="ECO:0008006" key="17">
    <source>
        <dbReference type="Google" id="ProtNLM"/>
    </source>
</evidence>
<evidence type="ECO:0000256" key="10">
    <source>
        <dbReference type="ARBA" id="ARBA00023242"/>
    </source>
</evidence>
<dbReference type="GO" id="GO:0008270">
    <property type="term" value="F:zinc ion binding"/>
    <property type="evidence" value="ECO:0007669"/>
    <property type="project" value="UniProtKB-KW"/>
</dbReference>
<dbReference type="GO" id="GO:0003700">
    <property type="term" value="F:DNA-binding transcription factor activity"/>
    <property type="evidence" value="ECO:0007669"/>
    <property type="project" value="InterPro"/>
</dbReference>
<dbReference type="CDD" id="cd06960">
    <property type="entry name" value="NR_DBD_HNF4A"/>
    <property type="match status" value="1"/>
</dbReference>
<dbReference type="InterPro" id="IPR013088">
    <property type="entry name" value="Znf_NHR/GATA"/>
</dbReference>
<comment type="caution">
    <text evidence="15">The sequence shown here is derived from an EMBL/GenBank/DDBJ whole genome shotgun (WGS) entry which is preliminary data.</text>
</comment>
<feature type="domain" description="NR LBD" evidence="14">
    <location>
        <begin position="156"/>
        <end position="409"/>
    </location>
</feature>
<keyword evidence="10 11" id="KW-0539">Nucleus</keyword>
<comment type="similarity">
    <text evidence="2 11">Belongs to the nuclear hormone receptor family.</text>
</comment>
<organism evidence="15 16">
    <name type="scientific">Caenorhabditis nigoni</name>
    <dbReference type="NCBI Taxonomy" id="1611254"/>
    <lineage>
        <taxon>Eukaryota</taxon>
        <taxon>Metazoa</taxon>
        <taxon>Ecdysozoa</taxon>
        <taxon>Nematoda</taxon>
        <taxon>Chromadorea</taxon>
        <taxon>Rhabditida</taxon>
        <taxon>Rhabditina</taxon>
        <taxon>Rhabditomorpha</taxon>
        <taxon>Rhabditoidea</taxon>
        <taxon>Rhabditidae</taxon>
        <taxon>Peloderinae</taxon>
        <taxon>Caenorhabditis</taxon>
    </lineage>
</organism>
<evidence type="ECO:0000256" key="8">
    <source>
        <dbReference type="ARBA" id="ARBA00023163"/>
    </source>
</evidence>
<keyword evidence="3 11" id="KW-0479">Metal-binding</keyword>
<dbReference type="InterPro" id="IPR001628">
    <property type="entry name" value="Znf_hrmn_rcpt"/>
</dbReference>
<dbReference type="SMART" id="SM00430">
    <property type="entry name" value="HOLI"/>
    <property type="match status" value="1"/>
</dbReference>
<feature type="domain" description="Nuclear receptor" evidence="13">
    <location>
        <begin position="6"/>
        <end position="82"/>
    </location>
</feature>
<name>A0A2G5T9X6_9PELO</name>
<dbReference type="AlphaFoldDB" id="A0A2G5T9X6"/>
<evidence type="ECO:0000256" key="7">
    <source>
        <dbReference type="ARBA" id="ARBA00023125"/>
    </source>
</evidence>
<dbReference type="SUPFAM" id="SSF57716">
    <property type="entry name" value="Glucocorticoid receptor-like (DNA-binding domain)"/>
    <property type="match status" value="1"/>
</dbReference>
<sequence>MHRRQEKPCCVCTATERTSYHFGAHTCMACASFFRRTVSFGIRFLCKANNACVVTPDIKFICRSCRYNNCIKAGMRREQVQQKKDKTKMPKYILESRQHGVQEIVRGYTTARSTGSVTSRSDSPTNSTRSSSPDSVIFMEMSEEHETSKEGTSKSEEQEFSKMLNATHDDVLQYYVKQVGRAIATRKRCDLPEDQYQQFLISKRINDELAREICETCPGTDLLDQADLNVFFRYCSFASLWMDSAWITVANHAENDIRDGDTAAATKSQYLEYENGHEKRQTDTTDASRYIPQLQSKIATELSRLQLDVFEYAALKSFCIWKLAYLDSTLTLKIVAQEQYGSVISALRNYYIIEKDLDDSEIAIRLADITMILGTVFVRCISLENFQIIRFFQEVYHDSIKMYQSLGIKL</sequence>
<evidence type="ECO:0000256" key="9">
    <source>
        <dbReference type="ARBA" id="ARBA00023170"/>
    </source>
</evidence>
<proteinExistence type="inferred from homology"/>
<keyword evidence="8 11" id="KW-0804">Transcription</keyword>
<evidence type="ECO:0000256" key="1">
    <source>
        <dbReference type="ARBA" id="ARBA00004123"/>
    </source>
</evidence>
<dbReference type="Proteomes" id="UP000230233">
    <property type="component" value="Chromosome V"/>
</dbReference>
<dbReference type="Pfam" id="PF00105">
    <property type="entry name" value="zf-C4"/>
    <property type="match status" value="1"/>
</dbReference>
<reference evidence="16" key="1">
    <citation type="submission" date="2017-10" db="EMBL/GenBank/DDBJ databases">
        <title>Rapid genome shrinkage in a self-fertile nematode reveals novel sperm competition proteins.</title>
        <authorList>
            <person name="Yin D."/>
            <person name="Schwarz E.M."/>
            <person name="Thomas C.G."/>
            <person name="Felde R.L."/>
            <person name="Korf I.F."/>
            <person name="Cutter A.D."/>
            <person name="Schartner C.M."/>
            <person name="Ralston E.J."/>
            <person name="Meyer B.J."/>
            <person name="Haag E.S."/>
        </authorList>
    </citation>
    <scope>NUCLEOTIDE SEQUENCE [LARGE SCALE GENOMIC DNA]</scope>
    <source>
        <strain evidence="16">JU1422</strain>
    </source>
</reference>
<dbReference type="PROSITE" id="PS51843">
    <property type="entry name" value="NR_LBD"/>
    <property type="match status" value="1"/>
</dbReference>
<evidence type="ECO:0000259" key="14">
    <source>
        <dbReference type="PROSITE" id="PS51843"/>
    </source>
</evidence>
<evidence type="ECO:0000256" key="6">
    <source>
        <dbReference type="ARBA" id="ARBA00023015"/>
    </source>
</evidence>
<dbReference type="Gene3D" id="3.30.50.10">
    <property type="entry name" value="Erythroid Transcription Factor GATA-1, subunit A"/>
    <property type="match status" value="1"/>
</dbReference>
<dbReference type="PANTHER" id="PTHR46397">
    <property type="entry name" value="NUCLEAR HORMONE RECEPTOR FAMILY-RELATED"/>
    <property type="match status" value="1"/>
</dbReference>
<dbReference type="PANTHER" id="PTHR46397:SF4">
    <property type="entry name" value="NR LBD DOMAIN-CONTAINING PROTEIN-RELATED"/>
    <property type="match status" value="1"/>
</dbReference>
<dbReference type="STRING" id="1611254.A0A2G5T9X6"/>
<evidence type="ECO:0000313" key="15">
    <source>
        <dbReference type="EMBL" id="PIC24195.1"/>
    </source>
</evidence>
<dbReference type="PROSITE" id="PS51030">
    <property type="entry name" value="NUCLEAR_REC_DBD_2"/>
    <property type="match status" value="1"/>
</dbReference>
<dbReference type="OrthoDB" id="10314979at2759"/>
<evidence type="ECO:0000256" key="3">
    <source>
        <dbReference type="ARBA" id="ARBA00022723"/>
    </source>
</evidence>
<evidence type="ECO:0000256" key="12">
    <source>
        <dbReference type="SAM" id="MobiDB-lite"/>
    </source>
</evidence>
<feature type="region of interest" description="Disordered" evidence="12">
    <location>
        <begin position="112"/>
        <end position="135"/>
    </location>
</feature>
<dbReference type="EMBL" id="PDUG01000005">
    <property type="protein sequence ID" value="PIC24195.1"/>
    <property type="molecule type" value="Genomic_DNA"/>
</dbReference>
<accession>A0A2G5T9X6</accession>
<protein>
    <recommendedName>
        <fullName evidence="17">Nuclear receptor domain-containing protein</fullName>
    </recommendedName>
</protein>
<dbReference type="InterPro" id="IPR049636">
    <property type="entry name" value="HNF4-like_DBD"/>
</dbReference>
<evidence type="ECO:0000256" key="11">
    <source>
        <dbReference type="RuleBase" id="RU004334"/>
    </source>
</evidence>
<dbReference type="PROSITE" id="PS00031">
    <property type="entry name" value="NUCLEAR_REC_DBD_1"/>
    <property type="match status" value="1"/>
</dbReference>
<dbReference type="Pfam" id="PF00104">
    <property type="entry name" value="Hormone_recep"/>
    <property type="match status" value="1"/>
</dbReference>
<keyword evidence="6 11" id="KW-0805">Transcription regulation</keyword>
<evidence type="ECO:0000259" key="13">
    <source>
        <dbReference type="PROSITE" id="PS51030"/>
    </source>
</evidence>
<comment type="subcellular location">
    <subcellularLocation>
        <location evidence="1 11">Nucleus</location>
    </subcellularLocation>
</comment>
<dbReference type="SUPFAM" id="SSF48508">
    <property type="entry name" value="Nuclear receptor ligand-binding domain"/>
    <property type="match status" value="1"/>
</dbReference>
<keyword evidence="9 11" id="KW-0675">Receptor</keyword>
<feature type="compositionally biased region" description="Low complexity" evidence="12">
    <location>
        <begin position="119"/>
        <end position="135"/>
    </location>
</feature>
<dbReference type="GO" id="GO:0005634">
    <property type="term" value="C:nucleus"/>
    <property type="evidence" value="ECO:0007669"/>
    <property type="project" value="UniProtKB-SubCell"/>
</dbReference>
<evidence type="ECO:0000256" key="5">
    <source>
        <dbReference type="ARBA" id="ARBA00022833"/>
    </source>
</evidence>
<dbReference type="PRINTS" id="PR00047">
    <property type="entry name" value="STROIDFINGER"/>
</dbReference>
<keyword evidence="7 11" id="KW-0238">DNA-binding</keyword>
<dbReference type="SMART" id="SM00399">
    <property type="entry name" value="ZnF_C4"/>
    <property type="match status" value="1"/>
</dbReference>
<gene>
    <name evidence="15" type="primary">Cnig_chr_V.g17618</name>
    <name evidence="15" type="ORF">B9Z55_017618</name>
</gene>
<dbReference type="InterPro" id="IPR035500">
    <property type="entry name" value="NHR-like_dom_sf"/>
</dbReference>
<dbReference type="InterPro" id="IPR000536">
    <property type="entry name" value="Nucl_hrmn_rcpt_lig-bd"/>
</dbReference>
<evidence type="ECO:0000256" key="4">
    <source>
        <dbReference type="ARBA" id="ARBA00022771"/>
    </source>
</evidence>
<keyword evidence="16" id="KW-1185">Reference proteome</keyword>
<keyword evidence="5 11" id="KW-0862">Zinc</keyword>
<evidence type="ECO:0000313" key="16">
    <source>
        <dbReference type="Proteomes" id="UP000230233"/>
    </source>
</evidence>
<evidence type="ECO:0000256" key="2">
    <source>
        <dbReference type="ARBA" id="ARBA00005993"/>
    </source>
</evidence>
<keyword evidence="4 11" id="KW-0863">Zinc-finger</keyword>